<dbReference type="Pfam" id="PF11566">
    <property type="entry name" value="PI31_Prot_N"/>
    <property type="match status" value="1"/>
</dbReference>
<dbReference type="InterPro" id="IPR004146">
    <property type="entry name" value="DC1"/>
</dbReference>
<keyword evidence="5" id="KW-1185">Reference proteome</keyword>
<dbReference type="InterPro" id="IPR021625">
    <property type="entry name" value="PI31_Prot_N"/>
</dbReference>
<dbReference type="Pfam" id="PF03107">
    <property type="entry name" value="C1_2"/>
    <property type="match status" value="1"/>
</dbReference>
<feature type="domain" description="DC1" evidence="2">
    <location>
        <begin position="91"/>
        <end position="139"/>
    </location>
</feature>
<dbReference type="eggNOG" id="KOG4761">
    <property type="taxonomic scope" value="Eukaryota"/>
</dbReference>
<accession>A0A0D3B4W2</accession>
<evidence type="ECO:0000256" key="1">
    <source>
        <dbReference type="ARBA" id="ARBA00022737"/>
    </source>
</evidence>
<dbReference type="Gramene" id="Bo3g027900.1">
    <property type="protein sequence ID" value="Bo3g027900.1"/>
    <property type="gene ID" value="Bo3g027900"/>
</dbReference>
<dbReference type="InterPro" id="IPR053192">
    <property type="entry name" value="Vacuole_Formation_Reg"/>
</dbReference>
<dbReference type="Proteomes" id="UP000032141">
    <property type="component" value="Chromosome C3"/>
</dbReference>
<reference evidence="4" key="2">
    <citation type="submission" date="2015-03" db="UniProtKB">
        <authorList>
            <consortium name="EnsemblPlants"/>
        </authorList>
    </citation>
    <scope>IDENTIFICATION</scope>
</reference>
<dbReference type="eggNOG" id="KOG0017">
    <property type="taxonomic scope" value="Eukaryota"/>
</dbReference>
<organism evidence="4 5">
    <name type="scientific">Brassica oleracea var. oleracea</name>
    <dbReference type="NCBI Taxonomy" id="109376"/>
    <lineage>
        <taxon>Eukaryota</taxon>
        <taxon>Viridiplantae</taxon>
        <taxon>Streptophyta</taxon>
        <taxon>Embryophyta</taxon>
        <taxon>Tracheophyta</taxon>
        <taxon>Spermatophyta</taxon>
        <taxon>Magnoliopsida</taxon>
        <taxon>eudicotyledons</taxon>
        <taxon>Gunneridae</taxon>
        <taxon>Pentapetalae</taxon>
        <taxon>rosids</taxon>
        <taxon>malvids</taxon>
        <taxon>Brassicales</taxon>
        <taxon>Brassicaceae</taxon>
        <taxon>Brassiceae</taxon>
        <taxon>Brassica</taxon>
    </lineage>
</organism>
<dbReference type="AlphaFoldDB" id="A0A0D3B4W2"/>
<dbReference type="SUPFAM" id="SSF57889">
    <property type="entry name" value="Cysteine-rich domain"/>
    <property type="match status" value="2"/>
</dbReference>
<dbReference type="PANTHER" id="PTHR32410:SF167">
    <property type="entry name" value="CYSTEINE_HISTIDINE-RICH C1 DOMAIN FAMILY PROTEIN"/>
    <property type="match status" value="1"/>
</dbReference>
<dbReference type="HOGENOM" id="CLU_998701_0_0_1"/>
<proteinExistence type="predicted"/>
<evidence type="ECO:0000313" key="5">
    <source>
        <dbReference type="Proteomes" id="UP000032141"/>
    </source>
</evidence>
<evidence type="ECO:0000313" key="4">
    <source>
        <dbReference type="EnsemblPlants" id="Bo3g027900.1"/>
    </source>
</evidence>
<feature type="domain" description="PI31 proteasome regulator N-terminal" evidence="3">
    <location>
        <begin position="201"/>
        <end position="253"/>
    </location>
</feature>
<dbReference type="Gene3D" id="3.40.1000.30">
    <property type="match status" value="1"/>
</dbReference>
<evidence type="ECO:0000259" key="2">
    <source>
        <dbReference type="Pfam" id="PF03107"/>
    </source>
</evidence>
<reference evidence="4 5" key="1">
    <citation type="journal article" date="2014" name="Genome Biol.">
        <title>Transcriptome and methylome profiling reveals relics of genome dominance in the mesopolyploid Brassica oleracea.</title>
        <authorList>
            <person name="Parkin I.A."/>
            <person name="Koh C."/>
            <person name="Tang H."/>
            <person name="Robinson S.J."/>
            <person name="Kagale S."/>
            <person name="Clarke W.E."/>
            <person name="Town C.D."/>
            <person name="Nixon J."/>
            <person name="Krishnakumar V."/>
            <person name="Bidwell S.L."/>
            <person name="Denoeud F."/>
            <person name="Belcram H."/>
            <person name="Links M.G."/>
            <person name="Just J."/>
            <person name="Clarke C."/>
            <person name="Bender T."/>
            <person name="Huebert T."/>
            <person name="Mason A.S."/>
            <person name="Pires J.C."/>
            <person name="Barker G."/>
            <person name="Moore J."/>
            <person name="Walley P.G."/>
            <person name="Manoli S."/>
            <person name="Batley J."/>
            <person name="Edwards D."/>
            <person name="Nelson M.N."/>
            <person name="Wang X."/>
            <person name="Paterson A.H."/>
            <person name="King G."/>
            <person name="Bancroft I."/>
            <person name="Chalhoub B."/>
            <person name="Sharpe A.G."/>
        </authorList>
    </citation>
    <scope>NUCLEOTIDE SEQUENCE</scope>
    <source>
        <strain evidence="4 5">cv. TO1000</strain>
    </source>
</reference>
<name>A0A0D3B4W2_BRAOL</name>
<keyword evidence="1" id="KW-0677">Repeat</keyword>
<evidence type="ECO:0008006" key="6">
    <source>
        <dbReference type="Google" id="ProtNLM"/>
    </source>
</evidence>
<protein>
    <recommendedName>
        <fullName evidence="6">DC1 domain-containing protein</fullName>
    </recommendedName>
</protein>
<evidence type="ECO:0000259" key="3">
    <source>
        <dbReference type="Pfam" id="PF11566"/>
    </source>
</evidence>
<sequence length="279" mass="32123">MKLYMENAKFVERGYQLCKESTTFTLVHPKAHEHSLTLMPQRSFVCNACGMDDDPNPYVWDGIELEGISDKILEVKSYEMIEEGVIKHSGHADHTLKLKEESDTNDKWMWCKACLNPIFFSPFYSCMKCDDFILHKKCAFLPTKKIDSFYKTLVTLITTPDSSDTIFVCNACQYVFQGFHYKSDDGVRYARKNGFIHVEIDGWNEFDIEYAFVYANPKIGSKRILVKCLAMGDKHLVAIDDGGAEPAHLDINQNMHFLAKTEKHTFPPKPKDAFFRKNI</sequence>
<dbReference type="InterPro" id="IPR046349">
    <property type="entry name" value="C1-like_sf"/>
</dbReference>
<dbReference type="PANTHER" id="PTHR32410">
    <property type="entry name" value="CYSTEINE/HISTIDINE-RICH C1 DOMAIN FAMILY PROTEIN"/>
    <property type="match status" value="1"/>
</dbReference>
<dbReference type="EnsemblPlants" id="Bo3g027900.1">
    <property type="protein sequence ID" value="Bo3g027900.1"/>
    <property type="gene ID" value="Bo3g027900"/>
</dbReference>